<accession>A0A9Q3H3M6</accession>
<evidence type="ECO:0000313" key="2">
    <source>
        <dbReference type="Proteomes" id="UP000765509"/>
    </source>
</evidence>
<evidence type="ECO:0000313" key="1">
    <source>
        <dbReference type="EMBL" id="MBW0489852.1"/>
    </source>
</evidence>
<comment type="caution">
    <text evidence="1">The sequence shown here is derived from an EMBL/GenBank/DDBJ whole genome shotgun (WGS) entry which is preliminary data.</text>
</comment>
<dbReference type="Proteomes" id="UP000765509">
    <property type="component" value="Unassembled WGS sequence"/>
</dbReference>
<name>A0A9Q3H3M6_9BASI</name>
<keyword evidence="2" id="KW-1185">Reference proteome</keyword>
<reference evidence="1" key="1">
    <citation type="submission" date="2021-03" db="EMBL/GenBank/DDBJ databases">
        <title>Draft genome sequence of rust myrtle Austropuccinia psidii MF-1, a brazilian biotype.</title>
        <authorList>
            <person name="Quecine M.C."/>
            <person name="Pachon D.M.R."/>
            <person name="Bonatelli M.L."/>
            <person name="Correr F.H."/>
            <person name="Franceschini L.M."/>
            <person name="Leite T.F."/>
            <person name="Margarido G.R.A."/>
            <person name="Almeida C.A."/>
            <person name="Ferrarezi J.A."/>
            <person name="Labate C.A."/>
        </authorList>
    </citation>
    <scope>NUCLEOTIDE SEQUENCE</scope>
    <source>
        <strain evidence="1">MF-1</strain>
    </source>
</reference>
<gene>
    <name evidence="1" type="ORF">O181_029567</name>
</gene>
<sequence length="81" mass="9054">MPLMVPSSSLMILMLLQRPQDETMMLPPISTLTTPYASAPRFLQSLRSHGALKICLRHHPQPSLCLRTPATYHSHASVLHP</sequence>
<organism evidence="1 2">
    <name type="scientific">Austropuccinia psidii MF-1</name>
    <dbReference type="NCBI Taxonomy" id="1389203"/>
    <lineage>
        <taxon>Eukaryota</taxon>
        <taxon>Fungi</taxon>
        <taxon>Dikarya</taxon>
        <taxon>Basidiomycota</taxon>
        <taxon>Pucciniomycotina</taxon>
        <taxon>Pucciniomycetes</taxon>
        <taxon>Pucciniales</taxon>
        <taxon>Sphaerophragmiaceae</taxon>
        <taxon>Austropuccinia</taxon>
    </lineage>
</organism>
<proteinExistence type="predicted"/>
<protein>
    <submittedName>
        <fullName evidence="1">Uncharacterized protein</fullName>
    </submittedName>
</protein>
<dbReference type="AlphaFoldDB" id="A0A9Q3H3M6"/>
<dbReference type="EMBL" id="AVOT02010288">
    <property type="protein sequence ID" value="MBW0489852.1"/>
    <property type="molecule type" value="Genomic_DNA"/>
</dbReference>